<comment type="caution">
    <text evidence="2">The sequence shown here is derived from an EMBL/GenBank/DDBJ whole genome shotgun (WGS) entry which is preliminary data.</text>
</comment>
<organism evidence="2 3">
    <name type="scientific">Didymosphaeria variabile</name>
    <dbReference type="NCBI Taxonomy" id="1932322"/>
    <lineage>
        <taxon>Eukaryota</taxon>
        <taxon>Fungi</taxon>
        <taxon>Dikarya</taxon>
        <taxon>Ascomycota</taxon>
        <taxon>Pezizomycotina</taxon>
        <taxon>Dothideomycetes</taxon>
        <taxon>Pleosporomycetidae</taxon>
        <taxon>Pleosporales</taxon>
        <taxon>Massarineae</taxon>
        <taxon>Didymosphaeriaceae</taxon>
        <taxon>Didymosphaeria</taxon>
    </lineage>
</organism>
<dbReference type="AlphaFoldDB" id="A0A9W8XAX4"/>
<dbReference type="Pfam" id="PF01425">
    <property type="entry name" value="Amidase"/>
    <property type="match status" value="1"/>
</dbReference>
<protein>
    <recommendedName>
        <fullName evidence="1">Amidase domain-containing protein</fullName>
    </recommendedName>
</protein>
<dbReference type="PANTHER" id="PTHR11895">
    <property type="entry name" value="TRANSAMIDASE"/>
    <property type="match status" value="1"/>
</dbReference>
<dbReference type="PANTHER" id="PTHR11895:SF170">
    <property type="entry name" value="AMIDASE"/>
    <property type="match status" value="1"/>
</dbReference>
<dbReference type="EMBL" id="JAPEUX010000009">
    <property type="protein sequence ID" value="KAJ4345941.1"/>
    <property type="molecule type" value="Genomic_DNA"/>
</dbReference>
<dbReference type="InterPro" id="IPR023631">
    <property type="entry name" value="Amidase_dom"/>
</dbReference>
<feature type="domain" description="Amidase" evidence="1">
    <location>
        <begin position="4"/>
        <end position="235"/>
    </location>
</feature>
<dbReference type="RefSeq" id="XP_056066105.1">
    <property type="nucleotide sequence ID" value="XM_056220802.1"/>
</dbReference>
<dbReference type="Gene3D" id="3.90.1300.10">
    <property type="entry name" value="Amidase signature (AS) domain"/>
    <property type="match status" value="1"/>
</dbReference>
<dbReference type="OrthoDB" id="1879366at2759"/>
<dbReference type="GeneID" id="80915607"/>
<dbReference type="InterPro" id="IPR000120">
    <property type="entry name" value="Amidase"/>
</dbReference>
<accession>A0A9W8XAX4</accession>
<reference evidence="2" key="1">
    <citation type="submission" date="2022-10" db="EMBL/GenBank/DDBJ databases">
        <title>Tapping the CABI collections for fungal endophytes: first genome assemblies for Collariella, Neodidymelliopsis, Ascochyta clinopodiicola, Didymella pomorum, Didymosphaeria variabile, Neocosmospora piperis and Neocucurbitaria cava.</title>
        <authorList>
            <person name="Hill R."/>
        </authorList>
    </citation>
    <scope>NUCLEOTIDE SEQUENCE</scope>
    <source>
        <strain evidence="2">IMI 356815</strain>
    </source>
</reference>
<dbReference type="InterPro" id="IPR036928">
    <property type="entry name" value="AS_sf"/>
</dbReference>
<gene>
    <name evidence="2" type="ORF">N0V89_012077</name>
</gene>
<dbReference type="Proteomes" id="UP001140513">
    <property type="component" value="Unassembled WGS sequence"/>
</dbReference>
<evidence type="ECO:0000259" key="1">
    <source>
        <dbReference type="Pfam" id="PF01425"/>
    </source>
</evidence>
<dbReference type="GO" id="GO:0003824">
    <property type="term" value="F:catalytic activity"/>
    <property type="evidence" value="ECO:0007669"/>
    <property type="project" value="InterPro"/>
</dbReference>
<name>A0A9W8XAX4_9PLEO</name>
<keyword evidence="3" id="KW-1185">Reference proteome</keyword>
<dbReference type="SUPFAM" id="SSF75304">
    <property type="entry name" value="Amidase signature (AS) enzymes"/>
    <property type="match status" value="1"/>
</dbReference>
<proteinExistence type="predicted"/>
<evidence type="ECO:0000313" key="3">
    <source>
        <dbReference type="Proteomes" id="UP001140513"/>
    </source>
</evidence>
<sequence>MTSNGSSKPLTSFKIGVLKEGFEMSLMDPSVDKAVRSAIDDLKSLGAEITEVSIPEHNKICSAWTCVQALAGSRDGLLGDQTGRKGLQMTDRAQSYEPSLSQEKFDSLGAGAKNLYMKHLYVMEKYGFLVHAKATNVIRRQCRAYDAVLGSLDALVMPTIPFPAPRIFLKDETASPLQRLLRVAGTVLNTAPFNATGHPALTLPVGFVPAQDNAETKLPTSLQIVGKHFDESTCLKIAAAWERSKEWKKLNY</sequence>
<evidence type="ECO:0000313" key="2">
    <source>
        <dbReference type="EMBL" id="KAJ4345941.1"/>
    </source>
</evidence>